<evidence type="ECO:0000313" key="2">
    <source>
        <dbReference type="EMBL" id="KAF2795721.1"/>
    </source>
</evidence>
<dbReference type="EMBL" id="MU001850">
    <property type="protein sequence ID" value="KAF2795721.1"/>
    <property type="molecule type" value="Genomic_DNA"/>
</dbReference>
<evidence type="ECO:0000313" key="3">
    <source>
        <dbReference type="Proteomes" id="UP000799757"/>
    </source>
</evidence>
<evidence type="ECO:0000256" key="1">
    <source>
        <dbReference type="SAM" id="MobiDB-lite"/>
    </source>
</evidence>
<feature type="compositionally biased region" description="Basic and acidic residues" evidence="1">
    <location>
        <begin position="332"/>
        <end position="360"/>
    </location>
</feature>
<dbReference type="Proteomes" id="UP000799757">
    <property type="component" value="Unassembled WGS sequence"/>
</dbReference>
<organism evidence="2 3">
    <name type="scientific">Melanomma pulvis-pyrius CBS 109.77</name>
    <dbReference type="NCBI Taxonomy" id="1314802"/>
    <lineage>
        <taxon>Eukaryota</taxon>
        <taxon>Fungi</taxon>
        <taxon>Dikarya</taxon>
        <taxon>Ascomycota</taxon>
        <taxon>Pezizomycotina</taxon>
        <taxon>Dothideomycetes</taxon>
        <taxon>Pleosporomycetidae</taxon>
        <taxon>Pleosporales</taxon>
        <taxon>Melanommataceae</taxon>
        <taxon>Melanomma</taxon>
    </lineage>
</organism>
<feature type="compositionally biased region" description="Polar residues" evidence="1">
    <location>
        <begin position="253"/>
        <end position="267"/>
    </location>
</feature>
<feature type="compositionally biased region" description="Polar residues" evidence="1">
    <location>
        <begin position="310"/>
        <end position="321"/>
    </location>
</feature>
<dbReference type="AlphaFoldDB" id="A0A6A6XH67"/>
<gene>
    <name evidence="2" type="ORF">K505DRAFT_359935</name>
</gene>
<protein>
    <submittedName>
        <fullName evidence="2">Uncharacterized protein</fullName>
    </submittedName>
</protein>
<proteinExistence type="predicted"/>
<sequence length="389" mass="44489">MNSTMLEDYLEMFADRYGISVHIVTPNPFRFRGVEYEHQVSPRRFCIALGSGGIRIFAADVDQMEAGNFFDLQVPFPRPSDPPSHYNPPSPKPFCEQRIIAWEFLLIKDFLQPVKVYLNLLVRLDLLEPSESETHIDESKAHIDDYFLHVRSLEAYLEVRPPIPMFREPTADVWTMYLFLRENSVKDSYKAKTLEWGLALLGRKFDELLRQPADYGTNRVQQGQLTWFFWLHKALEASWRRNQTPDARHENQDSTVFQQEGWDSQTYGYGDASVEGFEGSWDENESKQNTTTAEWQSTTNFDDGGALGWQNDSQEGGTEDNNGGWWSEDAEGQSHDADPVDGGREKKSNPMDTHPDKDQAADSSEYGNEDTSEVVEKTQDEPAGMDSGK</sequence>
<keyword evidence="3" id="KW-1185">Reference proteome</keyword>
<feature type="compositionally biased region" description="Polar residues" evidence="1">
    <location>
        <begin position="287"/>
        <end position="301"/>
    </location>
</feature>
<reference evidence="2" key="1">
    <citation type="journal article" date="2020" name="Stud. Mycol.">
        <title>101 Dothideomycetes genomes: a test case for predicting lifestyles and emergence of pathogens.</title>
        <authorList>
            <person name="Haridas S."/>
            <person name="Albert R."/>
            <person name="Binder M."/>
            <person name="Bloem J."/>
            <person name="Labutti K."/>
            <person name="Salamov A."/>
            <person name="Andreopoulos B."/>
            <person name="Baker S."/>
            <person name="Barry K."/>
            <person name="Bills G."/>
            <person name="Bluhm B."/>
            <person name="Cannon C."/>
            <person name="Castanera R."/>
            <person name="Culley D."/>
            <person name="Daum C."/>
            <person name="Ezra D."/>
            <person name="Gonzalez J."/>
            <person name="Henrissat B."/>
            <person name="Kuo A."/>
            <person name="Liang C."/>
            <person name="Lipzen A."/>
            <person name="Lutzoni F."/>
            <person name="Magnuson J."/>
            <person name="Mondo S."/>
            <person name="Nolan M."/>
            <person name="Ohm R."/>
            <person name="Pangilinan J."/>
            <person name="Park H.-J."/>
            <person name="Ramirez L."/>
            <person name="Alfaro M."/>
            <person name="Sun H."/>
            <person name="Tritt A."/>
            <person name="Yoshinaga Y."/>
            <person name="Zwiers L.-H."/>
            <person name="Turgeon B."/>
            <person name="Goodwin S."/>
            <person name="Spatafora J."/>
            <person name="Crous P."/>
            <person name="Grigoriev I."/>
        </authorList>
    </citation>
    <scope>NUCLEOTIDE SEQUENCE</scope>
    <source>
        <strain evidence="2">CBS 109.77</strain>
    </source>
</reference>
<accession>A0A6A6XH67</accession>
<name>A0A6A6XH67_9PLEO</name>
<feature type="region of interest" description="Disordered" evidence="1">
    <location>
        <begin position="242"/>
        <end position="389"/>
    </location>
</feature>